<evidence type="ECO:0000313" key="6">
    <source>
        <dbReference type="Proteomes" id="UP000216164"/>
    </source>
</evidence>
<dbReference type="PROSITE" id="PS01117">
    <property type="entry name" value="HTH_MARR_1"/>
    <property type="match status" value="1"/>
</dbReference>
<reference evidence="5 6" key="1">
    <citation type="submission" date="2017-04" db="EMBL/GenBank/DDBJ databases">
        <title>Genome Announcement: Closed genomes of Ralstonia solanacearum strains K60, UW551, and UW700.</title>
        <authorList>
            <person name="Hayes M."/>
            <person name="Macintyre A.M."/>
            <person name="Allen C."/>
        </authorList>
    </citation>
    <scope>NUCLEOTIDE SEQUENCE [LARGE SCALE GENOMIC DNA]</scope>
    <source>
        <strain evidence="5 6">UW25</strain>
    </source>
</reference>
<dbReference type="PANTHER" id="PTHR33164">
    <property type="entry name" value="TRANSCRIPTIONAL REGULATOR, MARR FAMILY"/>
    <property type="match status" value="1"/>
</dbReference>
<dbReference type="PRINTS" id="PR00598">
    <property type="entry name" value="HTHMARR"/>
</dbReference>
<dbReference type="Pfam" id="PF12802">
    <property type="entry name" value="MarR_2"/>
    <property type="match status" value="1"/>
</dbReference>
<evidence type="ECO:0000313" key="5">
    <source>
        <dbReference type="EMBL" id="OYQ08975.1"/>
    </source>
</evidence>
<evidence type="ECO:0000256" key="2">
    <source>
        <dbReference type="ARBA" id="ARBA00023125"/>
    </source>
</evidence>
<evidence type="ECO:0000256" key="1">
    <source>
        <dbReference type="ARBA" id="ARBA00023015"/>
    </source>
</evidence>
<dbReference type="Gene3D" id="1.10.10.10">
    <property type="entry name" value="Winged helix-like DNA-binding domain superfamily/Winged helix DNA-binding domain"/>
    <property type="match status" value="1"/>
</dbReference>
<evidence type="ECO:0000259" key="4">
    <source>
        <dbReference type="PROSITE" id="PS50995"/>
    </source>
</evidence>
<dbReference type="SUPFAM" id="SSF46785">
    <property type="entry name" value="Winged helix' DNA-binding domain"/>
    <property type="match status" value="1"/>
</dbReference>
<comment type="caution">
    <text evidence="5">The sequence shown here is derived from an EMBL/GenBank/DDBJ whole genome shotgun (WGS) entry which is preliminary data.</text>
</comment>
<protein>
    <submittedName>
        <fullName evidence="5">MarR family transcriptional regulator</fullName>
    </submittedName>
</protein>
<dbReference type="PROSITE" id="PS50995">
    <property type="entry name" value="HTH_MARR_2"/>
    <property type="match status" value="1"/>
</dbReference>
<dbReference type="GO" id="GO:0003700">
    <property type="term" value="F:DNA-binding transcription factor activity"/>
    <property type="evidence" value="ECO:0007669"/>
    <property type="project" value="InterPro"/>
</dbReference>
<keyword evidence="2" id="KW-0238">DNA-binding</keyword>
<feature type="domain" description="HTH marR-type" evidence="4">
    <location>
        <begin position="43"/>
        <end position="177"/>
    </location>
</feature>
<sequence length="205" mass="23117">MSRLRKTASALATRATGHHKVVQALGDARIGLEARAHADDHIDVKIWLRLLACSTQIEQQIRQRLRARFNTTLPRFDYLAQLDRHPDGLRMNVLSRYLMVTGGNVTGLTDQLEKEGLVKREADPDDRRSFRVRLTQAGRRHFAEMAAEHERWLAGMFDGLGAANKDALYAQLGNLRVHLARRETELELNVPDGLTVPISANPSRP</sequence>
<organism evidence="5 6">
    <name type="scientific">Ralstonia solanacearum K60</name>
    <dbReference type="NCBI Taxonomy" id="1091042"/>
    <lineage>
        <taxon>Bacteria</taxon>
        <taxon>Pseudomonadati</taxon>
        <taxon>Pseudomonadota</taxon>
        <taxon>Betaproteobacteria</taxon>
        <taxon>Burkholderiales</taxon>
        <taxon>Burkholderiaceae</taxon>
        <taxon>Ralstonia</taxon>
        <taxon>Ralstonia solanacearum species complex</taxon>
    </lineage>
</organism>
<dbReference type="InterPro" id="IPR000835">
    <property type="entry name" value="HTH_MarR-typ"/>
</dbReference>
<name>A0AAP7ZHB4_RALSL</name>
<dbReference type="InterPro" id="IPR039422">
    <property type="entry name" value="MarR/SlyA-like"/>
</dbReference>
<dbReference type="GO" id="GO:0003677">
    <property type="term" value="F:DNA binding"/>
    <property type="evidence" value="ECO:0007669"/>
    <property type="project" value="UniProtKB-KW"/>
</dbReference>
<dbReference type="InterPro" id="IPR036390">
    <property type="entry name" value="WH_DNA-bd_sf"/>
</dbReference>
<dbReference type="EMBL" id="NCTK01000002">
    <property type="protein sequence ID" value="OYQ08975.1"/>
    <property type="molecule type" value="Genomic_DNA"/>
</dbReference>
<dbReference type="GO" id="GO:0006950">
    <property type="term" value="P:response to stress"/>
    <property type="evidence" value="ECO:0007669"/>
    <property type="project" value="TreeGrafter"/>
</dbReference>
<evidence type="ECO:0000256" key="3">
    <source>
        <dbReference type="ARBA" id="ARBA00023163"/>
    </source>
</evidence>
<keyword evidence="3" id="KW-0804">Transcription</keyword>
<gene>
    <name evidence="5" type="ORF">B7R77_18380</name>
</gene>
<dbReference type="AlphaFoldDB" id="A0AAP7ZHB4"/>
<proteinExistence type="predicted"/>
<dbReference type="RefSeq" id="WP_094394283.1">
    <property type="nucleotide sequence ID" value="NZ_NCTK01000002.1"/>
</dbReference>
<dbReference type="InterPro" id="IPR023187">
    <property type="entry name" value="Tscrpt_reg_MarR-type_CS"/>
</dbReference>
<keyword evidence="1" id="KW-0805">Transcription regulation</keyword>
<dbReference type="PANTHER" id="PTHR33164:SF43">
    <property type="entry name" value="HTH-TYPE TRANSCRIPTIONAL REPRESSOR YETL"/>
    <property type="match status" value="1"/>
</dbReference>
<dbReference type="InterPro" id="IPR036388">
    <property type="entry name" value="WH-like_DNA-bd_sf"/>
</dbReference>
<dbReference type="SMART" id="SM00347">
    <property type="entry name" value="HTH_MARR"/>
    <property type="match status" value="1"/>
</dbReference>
<dbReference type="Proteomes" id="UP000216164">
    <property type="component" value="Unassembled WGS sequence"/>
</dbReference>
<accession>A0AAP7ZHB4</accession>